<dbReference type="Pfam" id="PF00615">
    <property type="entry name" value="RGS"/>
    <property type="match status" value="1"/>
</dbReference>
<dbReference type="Proteomes" id="UP000816034">
    <property type="component" value="Unassembled WGS sequence"/>
</dbReference>
<feature type="transmembrane region" description="Helical" evidence="2">
    <location>
        <begin position="421"/>
        <end position="444"/>
    </location>
</feature>
<gene>
    <name evidence="4" type="ORF">C9374_007673</name>
</gene>
<dbReference type="InterPro" id="IPR016137">
    <property type="entry name" value="RGS"/>
</dbReference>
<feature type="compositionally biased region" description="Low complexity" evidence="1">
    <location>
        <begin position="117"/>
        <end position="153"/>
    </location>
</feature>
<dbReference type="PROSITE" id="PS50132">
    <property type="entry name" value="RGS"/>
    <property type="match status" value="1"/>
</dbReference>
<evidence type="ECO:0000256" key="2">
    <source>
        <dbReference type="SAM" id="Phobius"/>
    </source>
</evidence>
<keyword evidence="2" id="KW-0472">Membrane</keyword>
<feature type="region of interest" description="Disordered" evidence="1">
    <location>
        <begin position="117"/>
        <end position="187"/>
    </location>
</feature>
<evidence type="ECO:0000259" key="3">
    <source>
        <dbReference type="PROSITE" id="PS50132"/>
    </source>
</evidence>
<keyword evidence="2" id="KW-0812">Transmembrane</keyword>
<feature type="compositionally biased region" description="Polar residues" evidence="1">
    <location>
        <begin position="49"/>
        <end position="60"/>
    </location>
</feature>
<feature type="compositionally biased region" description="Low complexity" evidence="1">
    <location>
        <begin position="166"/>
        <end position="185"/>
    </location>
</feature>
<dbReference type="GeneID" id="68100127"/>
<feature type="region of interest" description="Disordered" evidence="1">
    <location>
        <begin position="1"/>
        <end position="70"/>
    </location>
</feature>
<accession>A0AA88GLA8</accession>
<dbReference type="EMBL" id="PYSW02000030">
    <property type="protein sequence ID" value="KAG2379035.1"/>
    <property type="molecule type" value="Genomic_DNA"/>
</dbReference>
<dbReference type="Gene3D" id="1.10.167.10">
    <property type="entry name" value="Regulator of G-protein Signalling 4, domain 2"/>
    <property type="match status" value="1"/>
</dbReference>
<evidence type="ECO:0000256" key="1">
    <source>
        <dbReference type="SAM" id="MobiDB-lite"/>
    </source>
</evidence>
<feature type="transmembrane region" description="Helical" evidence="2">
    <location>
        <begin position="249"/>
        <end position="271"/>
    </location>
</feature>
<dbReference type="PANTHER" id="PTHR10845:SF192">
    <property type="entry name" value="DOUBLE HIT, ISOFORM B"/>
    <property type="match status" value="1"/>
</dbReference>
<dbReference type="RefSeq" id="XP_044546297.1">
    <property type="nucleotide sequence ID" value="XM_044697664.1"/>
</dbReference>
<sequence>MSQEDSNNNTARSSSNSSNHSLPIDSSTTHIQEDHPTRNDLIIAEPPTATATPKVSSNCNGLKDTNRMEYPHDDGNILHEVQPESLIPTSNIVPSHSVIMDIHNDNNNNSDMMVVGTSPMSPRSPSQPLLSSSNSNACDALSTTTTSYCTTPSSPIPKHDLAIQPSTSSRPKSSSSNDAQSRSSSAVERRLSAARFLKLEKDGKSGVNQSITSLKTPMSSNSKTKSRNNFRIRTCFGMLELGRVKLCNLLSLMVNLVAFVVLSVIIIGGYIGQTKIQELVSGNLGLDTELNRAEMISACRAAAFSNFNATIAARYLAYYNSTYQKFMANVKIILDRVPIEMQYNIVNNISFYDMRTAKAMALESKALSFVRKKNYTAAMDTLESAQYKNYLEGFKEELQPLVEYVLGNTARLQELTTTTMTVCLVVIVSSIVIVIPTVIASLTVSIRKDSSNVKKLKKIKTYLLKDTMRDPKTRNQFKNFCKQELSLDNYHLLEKVNDYKVLCDKSIDIQVYLFDQSDTLSDVASEQSATTNGSTNQPKKKKKKVYTEKDFVAVEKKKYEIAFEIFTDYLDVRGDKSVNINKSLADRVKQCLDIFATGQSEQLPDNLFENVESEICLLLLDTHRRFIASLECQKQNKMEVLAKLKLSKKSQVNQQ</sequence>
<reference evidence="4 5" key="1">
    <citation type="journal article" date="2018" name="BMC Genomics">
        <title>The genome of Naegleria lovaniensis, the basis for a comparative approach to unravel pathogenicity factors of the human pathogenic amoeba N. fowleri.</title>
        <authorList>
            <person name="Liechti N."/>
            <person name="Schurch N."/>
            <person name="Bruggmann R."/>
            <person name="Wittwer M."/>
        </authorList>
    </citation>
    <scope>NUCLEOTIDE SEQUENCE [LARGE SCALE GENOMIC DNA]</scope>
    <source>
        <strain evidence="4 5">ATCC 30569</strain>
    </source>
</reference>
<dbReference type="SMART" id="SM00315">
    <property type="entry name" value="RGS"/>
    <property type="match status" value="1"/>
</dbReference>
<comment type="caution">
    <text evidence="4">The sequence shown here is derived from an EMBL/GenBank/DDBJ whole genome shotgun (WGS) entry which is preliminary data.</text>
</comment>
<evidence type="ECO:0000313" key="4">
    <source>
        <dbReference type="EMBL" id="KAG2379035.1"/>
    </source>
</evidence>
<dbReference type="InterPro" id="IPR036305">
    <property type="entry name" value="RGS_sf"/>
</dbReference>
<organism evidence="4 5">
    <name type="scientific">Naegleria lovaniensis</name>
    <name type="common">Amoeba</name>
    <dbReference type="NCBI Taxonomy" id="51637"/>
    <lineage>
        <taxon>Eukaryota</taxon>
        <taxon>Discoba</taxon>
        <taxon>Heterolobosea</taxon>
        <taxon>Tetramitia</taxon>
        <taxon>Eutetramitia</taxon>
        <taxon>Vahlkampfiidae</taxon>
        <taxon>Naegleria</taxon>
    </lineage>
</organism>
<feature type="compositionally biased region" description="Low complexity" evidence="1">
    <location>
        <begin position="1"/>
        <end position="27"/>
    </location>
</feature>
<dbReference type="PANTHER" id="PTHR10845">
    <property type="entry name" value="REGULATOR OF G PROTEIN SIGNALING"/>
    <property type="match status" value="1"/>
</dbReference>
<dbReference type="AlphaFoldDB" id="A0AA88GLA8"/>
<keyword evidence="5" id="KW-1185">Reference proteome</keyword>
<name>A0AA88GLA8_NAELO</name>
<keyword evidence="2" id="KW-1133">Transmembrane helix</keyword>
<protein>
    <recommendedName>
        <fullName evidence="3">RGS domain-containing protein</fullName>
    </recommendedName>
</protein>
<feature type="domain" description="RGS" evidence="3">
    <location>
        <begin position="463"/>
        <end position="619"/>
    </location>
</feature>
<proteinExistence type="predicted"/>
<evidence type="ECO:0000313" key="5">
    <source>
        <dbReference type="Proteomes" id="UP000816034"/>
    </source>
</evidence>
<dbReference type="InterPro" id="IPR044926">
    <property type="entry name" value="RGS_subdomain_2"/>
</dbReference>
<dbReference type="SUPFAM" id="SSF48097">
    <property type="entry name" value="Regulator of G-protein signaling, RGS"/>
    <property type="match status" value="1"/>
</dbReference>